<dbReference type="GO" id="GO:0005975">
    <property type="term" value="P:carbohydrate metabolic process"/>
    <property type="evidence" value="ECO:0007669"/>
    <property type="project" value="InterPro"/>
</dbReference>
<evidence type="ECO:0000256" key="1">
    <source>
        <dbReference type="ARBA" id="ARBA00001231"/>
    </source>
</evidence>
<evidence type="ECO:0000256" key="6">
    <source>
        <dbReference type="SAM" id="SignalP"/>
    </source>
</evidence>
<evidence type="ECO:0000313" key="9">
    <source>
        <dbReference type="Proteomes" id="UP000010953"/>
    </source>
</evidence>
<dbReference type="InterPro" id="IPR025705">
    <property type="entry name" value="Beta_hexosaminidase_sua/sub"/>
</dbReference>
<reference evidence="8" key="1">
    <citation type="submission" date="2013-01" db="EMBL/GenBank/DDBJ databases">
        <title>Genome assembly of Mariniradius saccharolyticus AK6.</title>
        <authorList>
            <person name="Vaidya B."/>
            <person name="Khatri I."/>
            <person name="Tanuku N.R.S."/>
            <person name="Subramanian S."/>
            <person name="Pinnaka A."/>
        </authorList>
    </citation>
    <scope>NUCLEOTIDE SEQUENCE [LARGE SCALE GENOMIC DNA]</scope>
    <source>
        <strain evidence="8">AK6</strain>
    </source>
</reference>
<proteinExistence type="inferred from homology"/>
<sequence length="378" mass="43545">MKKNILAVFVLLAVCCFQQNLSAHVDWVDELPVRGFAIAAPKSGELDRFLKFMDEELGPRKVNALILRVDFNYQFESHPELREEGALTKAEVKKIVAMAKKHQIQLIPQINLLGHQSWASTLGNLLKVYPEFDETPHVILPEKYQWPNADGLYCKSYCPLHPEVHGVVFALIDEIVEVFETDAFHAGMDEVFYIGDDKCPRCQGRDKAELFAGEVTKIRNHLAATDKKLWIWGDRLIDGKTTGIGLWEGSFNNTHRAIDLIPKDVVINDWHYEKPVQTPVYFAMKGFQVMSCSWRRPEVGVAHVEDMFQFRRHNTAEMQDRFAGVILTVWSGVTPFLDGFYDYKSFPNKVREEKDLIQPWVTFVKMFERYGSLAQMEE</sequence>
<keyword evidence="6" id="KW-0732">Signal</keyword>
<dbReference type="InterPro" id="IPR015883">
    <property type="entry name" value="Glyco_hydro_20_cat"/>
</dbReference>
<keyword evidence="9" id="KW-1185">Reference proteome</keyword>
<dbReference type="RefSeq" id="WP_008625608.1">
    <property type="nucleotide sequence ID" value="NZ_AMZY02000007.1"/>
</dbReference>
<dbReference type="PANTHER" id="PTHR22600:SF57">
    <property type="entry name" value="BETA-N-ACETYLHEXOSAMINIDASE"/>
    <property type="match status" value="1"/>
</dbReference>
<feature type="signal peptide" evidence="6">
    <location>
        <begin position="1"/>
        <end position="23"/>
    </location>
</feature>
<evidence type="ECO:0000256" key="2">
    <source>
        <dbReference type="ARBA" id="ARBA00006285"/>
    </source>
</evidence>
<keyword evidence="4" id="KW-0378">Hydrolase</keyword>
<dbReference type="OrthoDB" id="9810898at2"/>
<gene>
    <name evidence="8" type="ORF">C943_04033</name>
</gene>
<dbReference type="eggNOG" id="COG3525">
    <property type="taxonomic scope" value="Bacteria"/>
</dbReference>
<accession>M7X9W0</accession>
<comment type="catalytic activity">
    <reaction evidence="1">
        <text>Hydrolysis of terminal non-reducing N-acetyl-D-hexosamine residues in N-acetyl-beta-D-hexosaminides.</text>
        <dbReference type="EC" id="3.2.1.52"/>
    </reaction>
</comment>
<comment type="similarity">
    <text evidence="2">Belongs to the glycosyl hydrolase 20 family.</text>
</comment>
<dbReference type="GO" id="GO:0004563">
    <property type="term" value="F:beta-N-acetylhexosaminidase activity"/>
    <property type="evidence" value="ECO:0007669"/>
    <property type="project" value="UniProtKB-EC"/>
</dbReference>
<dbReference type="Gene3D" id="3.20.20.80">
    <property type="entry name" value="Glycosidases"/>
    <property type="match status" value="1"/>
</dbReference>
<dbReference type="Pfam" id="PF00728">
    <property type="entry name" value="Glyco_hydro_20"/>
    <property type="match status" value="1"/>
</dbReference>
<dbReference type="SUPFAM" id="SSF51445">
    <property type="entry name" value="(Trans)glycosidases"/>
    <property type="match status" value="1"/>
</dbReference>
<evidence type="ECO:0000259" key="7">
    <source>
        <dbReference type="Pfam" id="PF00728"/>
    </source>
</evidence>
<dbReference type="GO" id="GO:0030203">
    <property type="term" value="P:glycosaminoglycan metabolic process"/>
    <property type="evidence" value="ECO:0007669"/>
    <property type="project" value="TreeGrafter"/>
</dbReference>
<dbReference type="EMBL" id="AMZY02000007">
    <property type="protein sequence ID" value="EMS34215.1"/>
    <property type="molecule type" value="Genomic_DNA"/>
</dbReference>
<evidence type="ECO:0000256" key="3">
    <source>
        <dbReference type="ARBA" id="ARBA00012663"/>
    </source>
</evidence>
<dbReference type="AlphaFoldDB" id="M7X9W0"/>
<feature type="domain" description="Glycoside hydrolase family 20 catalytic" evidence="7">
    <location>
        <begin position="81"/>
        <end position="292"/>
    </location>
</feature>
<evidence type="ECO:0000256" key="5">
    <source>
        <dbReference type="PIRSR" id="PIRSR625705-1"/>
    </source>
</evidence>
<evidence type="ECO:0000313" key="8">
    <source>
        <dbReference type="EMBL" id="EMS34215.1"/>
    </source>
</evidence>
<dbReference type="InParanoid" id="M7X9W0"/>
<dbReference type="GO" id="GO:0016020">
    <property type="term" value="C:membrane"/>
    <property type="evidence" value="ECO:0007669"/>
    <property type="project" value="TreeGrafter"/>
</dbReference>
<dbReference type="EC" id="3.2.1.52" evidence="3"/>
<evidence type="ECO:0000256" key="4">
    <source>
        <dbReference type="ARBA" id="ARBA00022801"/>
    </source>
</evidence>
<comment type="caution">
    <text evidence="8">The sequence shown here is derived from an EMBL/GenBank/DDBJ whole genome shotgun (WGS) entry which is preliminary data.</text>
</comment>
<protein>
    <recommendedName>
        <fullName evidence="3">beta-N-acetylhexosaminidase</fullName>
        <ecNumber evidence="3">3.2.1.52</ecNumber>
    </recommendedName>
</protein>
<feature type="active site" description="Proton donor" evidence="5">
    <location>
        <position position="190"/>
    </location>
</feature>
<dbReference type="PANTHER" id="PTHR22600">
    <property type="entry name" value="BETA-HEXOSAMINIDASE"/>
    <property type="match status" value="1"/>
</dbReference>
<feature type="chain" id="PRO_5004087705" description="beta-N-acetylhexosaminidase" evidence="6">
    <location>
        <begin position="24"/>
        <end position="378"/>
    </location>
</feature>
<dbReference type="Proteomes" id="UP000010953">
    <property type="component" value="Unassembled WGS sequence"/>
</dbReference>
<dbReference type="InterPro" id="IPR017853">
    <property type="entry name" value="GH"/>
</dbReference>
<name>M7X9W0_9BACT</name>
<dbReference type="STRING" id="1239962.C943_04033"/>
<organism evidence="8 9">
    <name type="scientific">Mariniradius saccharolyticus AK6</name>
    <dbReference type="NCBI Taxonomy" id="1239962"/>
    <lineage>
        <taxon>Bacteria</taxon>
        <taxon>Pseudomonadati</taxon>
        <taxon>Bacteroidota</taxon>
        <taxon>Cytophagia</taxon>
        <taxon>Cytophagales</taxon>
        <taxon>Cyclobacteriaceae</taxon>
        <taxon>Mariniradius</taxon>
    </lineage>
</organism>